<dbReference type="PANTHER" id="PTHR13952:SF6">
    <property type="entry name" value="U11_U12 SMALL NUCLEAR RIBONUCLEOPROTEIN 35 KDA PROTEIN"/>
    <property type="match status" value="1"/>
</dbReference>
<keyword evidence="2" id="KW-0539">Nucleus</keyword>
<keyword evidence="6" id="KW-1185">Reference proteome</keyword>
<comment type="subcellular location">
    <subcellularLocation>
        <location evidence="1">Nucleus</location>
    </subcellularLocation>
</comment>
<sequence length="381" mass="42279">MSGGSARDVFYADKYHPIQAGSIDGTDVAPHDNAVLRALICSQAGLYDPFGDPKATGDPYCTLFVGRLSRQTDDDTLRKEMSRYGRVKSMRLVRDNVTGASRGYAFVEYETDREMRRAYQDAHHSIIDGTEVIVDYYRQQLMPGWIPRRLGGGLGGRKESGQLRFGGRERPFRAPLQPIPHESYDKLKKLGIPPPPEGRFHHHPGGRTVILTRKIHLLGEDPRTGPVIVPTEGKEVLLMMMKPLAGGKAATTCEKNRKAEGVEGHPLPGRTAVKGRTRDMMMVIVSGDEVENRAKYLLRRRMVATKERELQPKPVTAQISIRNTTGITGRIHMRAATLITETAGAMVTGITPREARAEITATRVAKVIWALFATVRYAALE</sequence>
<dbReference type="InterPro" id="IPR051183">
    <property type="entry name" value="U1_U11-U12_snRNP_70-35kDa"/>
</dbReference>
<dbReference type="InterPro" id="IPR035979">
    <property type="entry name" value="RBD_domain_sf"/>
</dbReference>
<accession>A0A3L6QV74</accession>
<dbReference type="PANTHER" id="PTHR13952">
    <property type="entry name" value="U1 SMALL NUCLEAR RIBONUCLEOPROTEIN 70 KD"/>
    <property type="match status" value="1"/>
</dbReference>
<evidence type="ECO:0000256" key="3">
    <source>
        <dbReference type="PROSITE-ProRule" id="PRU00176"/>
    </source>
</evidence>
<dbReference type="GO" id="GO:0071011">
    <property type="term" value="C:precatalytic spliceosome"/>
    <property type="evidence" value="ECO:0007669"/>
    <property type="project" value="TreeGrafter"/>
</dbReference>
<gene>
    <name evidence="5" type="ORF">C2845_PM04G22260</name>
</gene>
<keyword evidence="3" id="KW-0694">RNA-binding</keyword>
<dbReference type="FunFam" id="3.30.70.330:FF:000132">
    <property type="entry name" value="Small nuclear ribonucleoprotein U11/U12 subunit 35"/>
    <property type="match status" value="1"/>
</dbReference>
<dbReference type="SUPFAM" id="SSF54928">
    <property type="entry name" value="RNA-binding domain, RBD"/>
    <property type="match status" value="1"/>
</dbReference>
<evidence type="ECO:0000259" key="4">
    <source>
        <dbReference type="PROSITE" id="PS50102"/>
    </source>
</evidence>
<dbReference type="OrthoDB" id="6159137at2759"/>
<dbReference type="EMBL" id="PQIB02000011">
    <property type="protein sequence ID" value="RLM87041.1"/>
    <property type="molecule type" value="Genomic_DNA"/>
</dbReference>
<dbReference type="InterPro" id="IPR000504">
    <property type="entry name" value="RRM_dom"/>
</dbReference>
<evidence type="ECO:0000313" key="6">
    <source>
        <dbReference type="Proteomes" id="UP000275267"/>
    </source>
</evidence>
<organism evidence="5 6">
    <name type="scientific">Panicum miliaceum</name>
    <name type="common">Proso millet</name>
    <name type="synonym">Broomcorn millet</name>
    <dbReference type="NCBI Taxonomy" id="4540"/>
    <lineage>
        <taxon>Eukaryota</taxon>
        <taxon>Viridiplantae</taxon>
        <taxon>Streptophyta</taxon>
        <taxon>Embryophyta</taxon>
        <taxon>Tracheophyta</taxon>
        <taxon>Spermatophyta</taxon>
        <taxon>Magnoliopsida</taxon>
        <taxon>Liliopsida</taxon>
        <taxon>Poales</taxon>
        <taxon>Poaceae</taxon>
        <taxon>PACMAD clade</taxon>
        <taxon>Panicoideae</taxon>
        <taxon>Panicodae</taxon>
        <taxon>Paniceae</taxon>
        <taxon>Panicinae</taxon>
        <taxon>Panicum</taxon>
        <taxon>Panicum sect. Panicum</taxon>
    </lineage>
</organism>
<proteinExistence type="predicted"/>
<reference evidence="6" key="1">
    <citation type="journal article" date="2019" name="Nat. Commun.">
        <title>The genome of broomcorn millet.</title>
        <authorList>
            <person name="Zou C."/>
            <person name="Miki D."/>
            <person name="Li D."/>
            <person name="Tang Q."/>
            <person name="Xiao L."/>
            <person name="Rajput S."/>
            <person name="Deng P."/>
            <person name="Jia W."/>
            <person name="Huang R."/>
            <person name="Zhang M."/>
            <person name="Sun Y."/>
            <person name="Hu J."/>
            <person name="Fu X."/>
            <person name="Schnable P.S."/>
            <person name="Li F."/>
            <person name="Zhang H."/>
            <person name="Feng B."/>
            <person name="Zhu X."/>
            <person name="Liu R."/>
            <person name="Schnable J.C."/>
            <person name="Zhu J.-K."/>
            <person name="Zhang H."/>
        </authorList>
    </citation>
    <scope>NUCLEOTIDE SEQUENCE [LARGE SCALE GENOMIC DNA]</scope>
</reference>
<protein>
    <submittedName>
        <fullName evidence="5">U11/U12 small nuclear ribonucleoprotein 35 kDa protein</fullName>
    </submittedName>
</protein>
<dbReference type="Gene3D" id="3.30.70.330">
    <property type="match status" value="1"/>
</dbReference>
<comment type="caution">
    <text evidence="5">The sequence shown here is derived from an EMBL/GenBank/DDBJ whole genome shotgun (WGS) entry which is preliminary data.</text>
</comment>
<dbReference type="Proteomes" id="UP000275267">
    <property type="component" value="Unassembled WGS sequence"/>
</dbReference>
<evidence type="ECO:0000256" key="2">
    <source>
        <dbReference type="ARBA" id="ARBA00023242"/>
    </source>
</evidence>
<feature type="domain" description="RRM" evidence="4">
    <location>
        <begin position="61"/>
        <end position="139"/>
    </location>
</feature>
<dbReference type="PROSITE" id="PS50102">
    <property type="entry name" value="RRM"/>
    <property type="match status" value="1"/>
</dbReference>
<dbReference type="Pfam" id="PF00076">
    <property type="entry name" value="RRM_1"/>
    <property type="match status" value="1"/>
</dbReference>
<dbReference type="SMART" id="SM00360">
    <property type="entry name" value="RRM"/>
    <property type="match status" value="1"/>
</dbReference>
<dbReference type="GO" id="GO:0000398">
    <property type="term" value="P:mRNA splicing, via spliceosome"/>
    <property type="evidence" value="ECO:0007669"/>
    <property type="project" value="TreeGrafter"/>
</dbReference>
<dbReference type="InterPro" id="IPR012677">
    <property type="entry name" value="Nucleotide-bd_a/b_plait_sf"/>
</dbReference>
<dbReference type="AlphaFoldDB" id="A0A3L6QV74"/>
<dbReference type="GO" id="GO:0003729">
    <property type="term" value="F:mRNA binding"/>
    <property type="evidence" value="ECO:0007669"/>
    <property type="project" value="TreeGrafter"/>
</dbReference>
<evidence type="ECO:0000313" key="5">
    <source>
        <dbReference type="EMBL" id="RLM87041.1"/>
    </source>
</evidence>
<evidence type="ECO:0000256" key="1">
    <source>
        <dbReference type="ARBA" id="ARBA00004123"/>
    </source>
</evidence>
<dbReference type="STRING" id="4540.A0A3L6QV74"/>
<name>A0A3L6QV74_PANMI</name>
<keyword evidence="5" id="KW-0687">Ribonucleoprotein</keyword>
<dbReference type="GO" id="GO:0017069">
    <property type="term" value="F:snRNA binding"/>
    <property type="evidence" value="ECO:0007669"/>
    <property type="project" value="TreeGrafter"/>
</dbReference>